<dbReference type="CDD" id="cd18787">
    <property type="entry name" value="SF2_C_DEAD"/>
    <property type="match status" value="1"/>
</dbReference>
<dbReference type="GO" id="GO:0005634">
    <property type="term" value="C:nucleus"/>
    <property type="evidence" value="ECO:0007669"/>
    <property type="project" value="UniProtKB-SubCell"/>
</dbReference>
<comment type="subcellular location">
    <subcellularLocation>
        <location evidence="1">Nucleus</location>
    </subcellularLocation>
</comment>
<dbReference type="Proteomes" id="UP000726737">
    <property type="component" value="Unassembled WGS sequence"/>
</dbReference>
<evidence type="ECO:0000256" key="1">
    <source>
        <dbReference type="ARBA" id="ARBA00004123"/>
    </source>
</evidence>
<evidence type="ECO:0000256" key="5">
    <source>
        <dbReference type="ARBA" id="ARBA00022806"/>
    </source>
</evidence>
<evidence type="ECO:0000256" key="4">
    <source>
        <dbReference type="ARBA" id="ARBA00022801"/>
    </source>
</evidence>
<dbReference type="InterPro" id="IPR001650">
    <property type="entry name" value="Helicase_C-like"/>
</dbReference>
<keyword evidence="6 9" id="KW-0067">ATP-binding</keyword>
<evidence type="ECO:0000313" key="15">
    <source>
        <dbReference type="Proteomes" id="UP000726737"/>
    </source>
</evidence>
<evidence type="ECO:0000313" key="14">
    <source>
        <dbReference type="EMBL" id="KAG0248453.1"/>
    </source>
</evidence>
<dbReference type="GO" id="GO:0016787">
    <property type="term" value="F:hydrolase activity"/>
    <property type="evidence" value="ECO:0007669"/>
    <property type="project" value="UniProtKB-KW"/>
</dbReference>
<evidence type="ECO:0000259" key="11">
    <source>
        <dbReference type="PROSITE" id="PS51192"/>
    </source>
</evidence>
<evidence type="ECO:0000259" key="12">
    <source>
        <dbReference type="PROSITE" id="PS51194"/>
    </source>
</evidence>
<dbReference type="PROSITE" id="PS51195">
    <property type="entry name" value="Q_MOTIF"/>
    <property type="match status" value="1"/>
</dbReference>
<dbReference type="InterPro" id="IPR011545">
    <property type="entry name" value="DEAD/DEAH_box_helicase_dom"/>
</dbReference>
<keyword evidence="3 9" id="KW-0547">Nucleotide-binding</keyword>
<evidence type="ECO:0000256" key="10">
    <source>
        <dbReference type="SAM" id="MobiDB-lite"/>
    </source>
</evidence>
<feature type="compositionally biased region" description="Gly residues" evidence="10">
    <location>
        <begin position="686"/>
        <end position="711"/>
    </location>
</feature>
<evidence type="ECO:0000256" key="8">
    <source>
        <dbReference type="PROSITE-ProRule" id="PRU00552"/>
    </source>
</evidence>
<proteinExistence type="inferred from homology"/>
<dbReference type="AlphaFoldDB" id="A0A9P6PMG9"/>
<dbReference type="GO" id="GO:0005524">
    <property type="term" value="F:ATP binding"/>
    <property type="evidence" value="ECO:0007669"/>
    <property type="project" value="UniProtKB-KW"/>
</dbReference>
<dbReference type="InterPro" id="IPR000629">
    <property type="entry name" value="RNA-helicase_DEAD-box_CS"/>
</dbReference>
<comment type="similarity">
    <text evidence="9">Belongs to the DEAD box helicase family.</text>
</comment>
<dbReference type="EMBL" id="JAAAJA010000993">
    <property type="protein sequence ID" value="KAG0248453.1"/>
    <property type="molecule type" value="Genomic_DNA"/>
</dbReference>
<keyword evidence="4 9" id="KW-0378">Hydrolase</keyword>
<dbReference type="InterPro" id="IPR014001">
    <property type="entry name" value="Helicase_ATP-bd"/>
</dbReference>
<dbReference type="Pfam" id="PF00271">
    <property type="entry name" value="Helicase_C"/>
    <property type="match status" value="1"/>
</dbReference>
<feature type="region of interest" description="Disordered" evidence="10">
    <location>
        <begin position="1"/>
        <end position="148"/>
    </location>
</feature>
<dbReference type="Gene3D" id="3.40.50.300">
    <property type="entry name" value="P-loop containing nucleotide triphosphate hydrolases"/>
    <property type="match status" value="2"/>
</dbReference>
<dbReference type="PANTHER" id="PTHR47958">
    <property type="entry name" value="ATP-DEPENDENT RNA HELICASE DBP3"/>
    <property type="match status" value="1"/>
</dbReference>
<dbReference type="SMART" id="SM00487">
    <property type="entry name" value="DEXDc"/>
    <property type="match status" value="1"/>
</dbReference>
<sequence>MAFGKRPINISLGGSTGGGSGLGTKSNPLERNDKPPPMKSALGFEDSGDEDTTSGPPQRKLIKLDHNQDTNAPSGRGDMGDDEEDAFSNLMARKTSAPPPPLKALVRNNADEDEDDVFSRFESKQAPPEGKIADTKDKDEEEEEDDPLDAFMAVIDTQVQQEASKPAEEKIRRDDIEDEDYVESYMKHMKKKGIAIGQGGPVKDRDEDADSDEEVYATARAIDNATDAQYDPDDVPYDFQANTKKEITPLSRMDHSKQEYIEIEKCFYEEHEDIARLSEEQVRQIRMDLDMRVSGVEVAKPCISFAHFGFEEALMETIRRVGYSEPSGIQRQAIPVALSGRDIIGIAKTGSGKTAAFLLPMIVHIMDQQELQKGDGPIGVILAPTRELADQIYSEAKRFGKAYGLRVAVVYGGASKQDQFKTLRAGVEILVAAPGRLIDMIKMKATNFRRTSFLVLDEADRVFDFGFEPQVRSICDSIRPDRQTLLFSATFQKRVERLAREVMTDPVRISIGNVGQINSDVTQDIQILKDDTLKWRWLMSRLQEFEACECLHGDMQQQERDKAIHDFKNKTFPTLVATDVAARGLDIKSIRTVVNFDVARDIDSHVHRVGRTGRAGEKGTAYTLITEKDDRFAGELVRNLEEFDQPVAPEVVKIAMQNPRFRKSRQFMGGNRGGRGGRGGRDGGRGGRGGRGGSRGGGRGSGRGGGSGGGRFHPDGARENSYSSASNNIPLGQGHRNDRHQQDHSESGYRREHAGRPS</sequence>
<dbReference type="InterPro" id="IPR014014">
    <property type="entry name" value="RNA_helicase_DEAD_Q_motif"/>
</dbReference>
<dbReference type="PROSITE" id="PS51194">
    <property type="entry name" value="HELICASE_CTER"/>
    <property type="match status" value="1"/>
</dbReference>
<feature type="domain" description="Helicase C-terminal" evidence="12">
    <location>
        <begin position="470"/>
        <end position="660"/>
    </location>
</feature>
<dbReference type="PROSITE" id="PS51192">
    <property type="entry name" value="HELICASE_ATP_BIND_1"/>
    <property type="match status" value="1"/>
</dbReference>
<evidence type="ECO:0000256" key="9">
    <source>
        <dbReference type="RuleBase" id="RU000492"/>
    </source>
</evidence>
<dbReference type="PROSITE" id="PS00039">
    <property type="entry name" value="DEAD_ATP_HELICASE"/>
    <property type="match status" value="1"/>
</dbReference>
<keyword evidence="15" id="KW-1185">Reference proteome</keyword>
<name>A0A9P6PMG9_9FUNG</name>
<feature type="domain" description="Helicase ATP-binding" evidence="11">
    <location>
        <begin position="334"/>
        <end position="509"/>
    </location>
</feature>
<dbReference type="Pfam" id="PF00270">
    <property type="entry name" value="DEAD"/>
    <property type="match status" value="1"/>
</dbReference>
<dbReference type="OrthoDB" id="196131at2759"/>
<feature type="domain" description="DEAD-box RNA helicase Q" evidence="13">
    <location>
        <begin position="303"/>
        <end position="331"/>
    </location>
</feature>
<feature type="compositionally biased region" description="Basic and acidic residues" evidence="10">
    <location>
        <begin position="735"/>
        <end position="758"/>
    </location>
</feature>
<dbReference type="FunFam" id="3.40.50.300:FF:000079">
    <property type="entry name" value="probable ATP-dependent RNA helicase DDX17"/>
    <property type="match status" value="1"/>
</dbReference>
<dbReference type="GO" id="GO:0003724">
    <property type="term" value="F:RNA helicase activity"/>
    <property type="evidence" value="ECO:0007669"/>
    <property type="project" value="UniProtKB-EC"/>
</dbReference>
<comment type="caution">
    <text evidence="14">The sequence shown here is derived from an EMBL/GenBank/DDBJ whole genome shotgun (WGS) entry which is preliminary data.</text>
</comment>
<organism evidence="14 15">
    <name type="scientific">Mortierella polycephala</name>
    <dbReference type="NCBI Taxonomy" id="41804"/>
    <lineage>
        <taxon>Eukaryota</taxon>
        <taxon>Fungi</taxon>
        <taxon>Fungi incertae sedis</taxon>
        <taxon>Mucoromycota</taxon>
        <taxon>Mortierellomycotina</taxon>
        <taxon>Mortierellomycetes</taxon>
        <taxon>Mortierellales</taxon>
        <taxon>Mortierellaceae</taxon>
        <taxon>Mortierella</taxon>
    </lineage>
</organism>
<dbReference type="GO" id="GO:0003676">
    <property type="term" value="F:nucleic acid binding"/>
    <property type="evidence" value="ECO:0007669"/>
    <property type="project" value="InterPro"/>
</dbReference>
<evidence type="ECO:0000256" key="3">
    <source>
        <dbReference type="ARBA" id="ARBA00022741"/>
    </source>
</evidence>
<evidence type="ECO:0000256" key="2">
    <source>
        <dbReference type="ARBA" id="ARBA00012552"/>
    </source>
</evidence>
<evidence type="ECO:0000259" key="13">
    <source>
        <dbReference type="PROSITE" id="PS51195"/>
    </source>
</evidence>
<dbReference type="InterPro" id="IPR027417">
    <property type="entry name" value="P-loop_NTPase"/>
</dbReference>
<dbReference type="SMART" id="SM00490">
    <property type="entry name" value="HELICc"/>
    <property type="match status" value="1"/>
</dbReference>
<feature type="region of interest" description="Disordered" evidence="10">
    <location>
        <begin position="658"/>
        <end position="758"/>
    </location>
</feature>
<evidence type="ECO:0000256" key="7">
    <source>
        <dbReference type="ARBA" id="ARBA00023242"/>
    </source>
</evidence>
<dbReference type="SUPFAM" id="SSF52540">
    <property type="entry name" value="P-loop containing nucleoside triphosphate hydrolases"/>
    <property type="match status" value="2"/>
</dbReference>
<evidence type="ECO:0000256" key="6">
    <source>
        <dbReference type="ARBA" id="ARBA00022840"/>
    </source>
</evidence>
<dbReference type="EC" id="3.6.4.13" evidence="2"/>
<keyword evidence="7" id="KW-0539">Nucleus</keyword>
<feature type="short sequence motif" description="Q motif" evidence="8">
    <location>
        <begin position="303"/>
        <end position="331"/>
    </location>
</feature>
<protein>
    <recommendedName>
        <fullName evidence="2">RNA helicase</fullName>
        <ecNumber evidence="2">3.6.4.13</ecNumber>
    </recommendedName>
</protein>
<reference evidence="14" key="1">
    <citation type="journal article" date="2020" name="Fungal Divers.">
        <title>Resolving the Mortierellaceae phylogeny through synthesis of multi-gene phylogenetics and phylogenomics.</title>
        <authorList>
            <person name="Vandepol N."/>
            <person name="Liber J."/>
            <person name="Desiro A."/>
            <person name="Na H."/>
            <person name="Kennedy M."/>
            <person name="Barry K."/>
            <person name="Grigoriev I.V."/>
            <person name="Miller A.N."/>
            <person name="O'Donnell K."/>
            <person name="Stajich J.E."/>
            <person name="Bonito G."/>
        </authorList>
    </citation>
    <scope>NUCLEOTIDE SEQUENCE</scope>
    <source>
        <strain evidence="14">KOD948</strain>
    </source>
</reference>
<accession>A0A9P6PMG9</accession>
<feature type="compositionally biased region" description="Acidic residues" evidence="10">
    <location>
        <begin position="139"/>
        <end position="148"/>
    </location>
</feature>
<feature type="non-terminal residue" evidence="14">
    <location>
        <position position="758"/>
    </location>
</feature>
<keyword evidence="5 9" id="KW-0347">Helicase</keyword>
<gene>
    <name evidence="14" type="primary">DDX42</name>
    <name evidence="14" type="ORF">BG011_010264</name>
</gene>
<feature type="compositionally biased region" description="Polar residues" evidence="10">
    <location>
        <begin position="720"/>
        <end position="730"/>
    </location>
</feature>